<gene>
    <name evidence="2" type="ORF">FDG35_06750</name>
</gene>
<feature type="coiled-coil region" evidence="1">
    <location>
        <begin position="135"/>
        <end position="162"/>
    </location>
</feature>
<keyword evidence="1" id="KW-0175">Coiled coil</keyword>
<dbReference type="EMBL" id="SXFE01000008">
    <property type="protein sequence ID" value="NFP57649.1"/>
    <property type="molecule type" value="Genomic_DNA"/>
</dbReference>
<feature type="coiled-coil region" evidence="1">
    <location>
        <begin position="2"/>
        <end position="29"/>
    </location>
</feature>
<dbReference type="AlphaFoldDB" id="A0A6G4G2Q3"/>
<evidence type="ECO:0000256" key="1">
    <source>
        <dbReference type="SAM" id="Coils"/>
    </source>
</evidence>
<reference evidence="2" key="1">
    <citation type="submission" date="2019-04" db="EMBL/GenBank/DDBJ databases">
        <title>Genome sequencing of Clostridium botulinum Groups I-IV and Clostridium butyricum.</title>
        <authorList>
            <person name="Brunt J."/>
            <person name="Van Vliet A.H.M."/>
            <person name="Stringer S.C."/>
            <person name="Carter A.T."/>
            <person name="Peck M.W."/>
        </authorList>
    </citation>
    <scope>NUCLEOTIDE SEQUENCE</scope>
    <source>
        <strain evidence="2">5009</strain>
    </source>
</reference>
<comment type="caution">
    <text evidence="2">The sequence shown here is derived from an EMBL/GenBank/DDBJ whole genome shotgun (WGS) entry which is preliminary data.</text>
</comment>
<sequence>MNIDKIKKLEDLNKELSKLQQQRNRNFEKAKVNFFENNIQKFKDFFIKQGFAVTESSKVDREGYNNKVISAIYNNFKIDVAIPPIDISYMGPYSVWELNVYKDDVKYSLMVNELGHKPSIRTSFTSSINKTLTEDEKMENEIIETKETITMLKEELESNEKTDFGFTLVKEEKERKFCDTQFKSMNDLLKTLFN</sequence>
<evidence type="ECO:0000313" key="2">
    <source>
        <dbReference type="EMBL" id="NFP57649.1"/>
    </source>
</evidence>
<name>A0A6G4G2Q3_CLOBO</name>
<accession>A0A6G4G2Q3</accession>
<proteinExistence type="predicted"/>
<organism evidence="2">
    <name type="scientific">Clostridium botulinum</name>
    <dbReference type="NCBI Taxonomy" id="1491"/>
    <lineage>
        <taxon>Bacteria</taxon>
        <taxon>Bacillati</taxon>
        <taxon>Bacillota</taxon>
        <taxon>Clostridia</taxon>
        <taxon>Eubacteriales</taxon>
        <taxon>Clostridiaceae</taxon>
        <taxon>Clostridium</taxon>
    </lineage>
</organism>
<protein>
    <submittedName>
        <fullName evidence="2">Uncharacterized protein</fullName>
    </submittedName>
</protein>